<dbReference type="PANTHER" id="PTHR43343:SF3">
    <property type="entry name" value="PROTEASE DO-LIKE 8, CHLOROPLASTIC"/>
    <property type="match status" value="1"/>
</dbReference>
<sequence length="210" mass="23092">MDLPSLQRHAQAITVKVWADDVWGSGILIQQQGGRYWVLTNQHVLWMGKTYRVQTPDGRMHIASLVPGVRFGNNDLGLLKFSSPARYTVATLGSSLRLPMGTPVFAAGFPVPIEFEDKGLQFTTGQISLIMPKAFDGGYQVGYSNTIEKGMSGGPLLNRQGEVIGVNGIHQAPLWGNPYVFQDGSTPDLDWDSLARSSWAIPIETVRRHL</sequence>
<dbReference type="InterPro" id="IPR043504">
    <property type="entry name" value="Peptidase_S1_PA_chymotrypsin"/>
</dbReference>
<organism evidence="4 5">
    <name type="scientific">Petrachloros mirabilis ULC683</name>
    <dbReference type="NCBI Taxonomy" id="2781853"/>
    <lineage>
        <taxon>Bacteria</taxon>
        <taxon>Bacillati</taxon>
        <taxon>Cyanobacteriota</taxon>
        <taxon>Cyanophyceae</taxon>
        <taxon>Synechococcales</taxon>
        <taxon>Petrachlorosaceae</taxon>
        <taxon>Petrachloros</taxon>
        <taxon>Petrachloros mirabilis</taxon>
    </lineage>
</organism>
<evidence type="ECO:0000313" key="4">
    <source>
        <dbReference type="EMBL" id="NCJ05914.1"/>
    </source>
</evidence>
<keyword evidence="3" id="KW-0378">Hydrolase</keyword>
<proteinExistence type="inferred from homology"/>
<evidence type="ECO:0000256" key="1">
    <source>
        <dbReference type="ARBA" id="ARBA00010541"/>
    </source>
</evidence>
<dbReference type="Gene3D" id="2.40.10.10">
    <property type="entry name" value="Trypsin-like serine proteases"/>
    <property type="match status" value="2"/>
</dbReference>
<comment type="caution">
    <text evidence="4">The sequence shown here is derived from an EMBL/GenBank/DDBJ whole genome shotgun (WGS) entry which is preliminary data.</text>
</comment>
<comment type="similarity">
    <text evidence="1">Belongs to the peptidase S1C family.</text>
</comment>
<evidence type="ECO:0000256" key="3">
    <source>
        <dbReference type="ARBA" id="ARBA00022801"/>
    </source>
</evidence>
<name>A0A8K2A6A9_9CYAN</name>
<dbReference type="InterPro" id="IPR051201">
    <property type="entry name" value="Chloro_Bact_Ser_Proteases"/>
</dbReference>
<dbReference type="AlphaFoldDB" id="A0A8K2A6A9"/>
<evidence type="ECO:0000313" key="5">
    <source>
        <dbReference type="Proteomes" id="UP000607397"/>
    </source>
</evidence>
<dbReference type="InterPro" id="IPR009003">
    <property type="entry name" value="Peptidase_S1_PA"/>
</dbReference>
<dbReference type="EMBL" id="WVIC01000007">
    <property type="protein sequence ID" value="NCJ05914.1"/>
    <property type="molecule type" value="Genomic_DNA"/>
</dbReference>
<dbReference type="GO" id="GO:0008233">
    <property type="term" value="F:peptidase activity"/>
    <property type="evidence" value="ECO:0007669"/>
    <property type="project" value="UniProtKB-KW"/>
</dbReference>
<evidence type="ECO:0000256" key="2">
    <source>
        <dbReference type="ARBA" id="ARBA00022670"/>
    </source>
</evidence>
<keyword evidence="2 4" id="KW-0645">Protease</keyword>
<dbReference type="Proteomes" id="UP000607397">
    <property type="component" value="Unassembled WGS sequence"/>
</dbReference>
<gene>
    <name evidence="4" type="ORF">GS597_05180</name>
</gene>
<reference evidence="4" key="1">
    <citation type="submission" date="2019-12" db="EMBL/GenBank/DDBJ databases">
        <title>High-Quality draft genome sequences of three cyanobacteria isolated from the limestone walls of the Old Cathedral of Coimbra.</title>
        <authorList>
            <person name="Tiago I."/>
            <person name="Soares F."/>
            <person name="Portugal A."/>
        </authorList>
    </citation>
    <scope>NUCLEOTIDE SEQUENCE [LARGE SCALE GENOMIC DNA]</scope>
    <source>
        <strain evidence="4">C</strain>
    </source>
</reference>
<dbReference type="GO" id="GO:0006508">
    <property type="term" value="P:proteolysis"/>
    <property type="evidence" value="ECO:0007669"/>
    <property type="project" value="UniProtKB-KW"/>
</dbReference>
<protein>
    <submittedName>
        <fullName evidence="4">Trypsin-like serine protease</fullName>
    </submittedName>
</protein>
<dbReference type="Pfam" id="PF13365">
    <property type="entry name" value="Trypsin_2"/>
    <property type="match status" value="1"/>
</dbReference>
<accession>A0A8K2A6A9</accession>
<dbReference type="PANTHER" id="PTHR43343">
    <property type="entry name" value="PEPTIDASE S12"/>
    <property type="match status" value="1"/>
</dbReference>
<dbReference type="SUPFAM" id="SSF50494">
    <property type="entry name" value="Trypsin-like serine proteases"/>
    <property type="match status" value="1"/>
</dbReference>
<keyword evidence="5" id="KW-1185">Reference proteome</keyword>